<dbReference type="InterPro" id="IPR036895">
    <property type="entry name" value="Uracil-DNA_glycosylase-like_sf"/>
</dbReference>
<keyword evidence="6" id="KW-1185">Reference proteome</keyword>
<reference evidence="5" key="1">
    <citation type="submission" date="2022-01" db="UniProtKB">
        <authorList>
            <consortium name="EnsemblMetazoa"/>
        </authorList>
    </citation>
    <scope>IDENTIFICATION</scope>
</reference>
<dbReference type="GeneID" id="106661734"/>
<evidence type="ECO:0000256" key="1">
    <source>
        <dbReference type="ARBA" id="ARBA00022763"/>
    </source>
</evidence>
<dbReference type="PANTHER" id="PTHR13235">
    <property type="entry name" value="SINGLE-STRAND SELECTIVE MONOFUNCTIONAL URACIL DNA GLYCOSYLASE"/>
    <property type="match status" value="1"/>
</dbReference>
<sequence>MRKNLGLALKSKRLCGHGRFDSKRINFTNRIEIGNRFSQIGLRAQSGVRLQSFRVRRGRAFTLPRSGVFRQEKSPLSRDEPWTMGNDAKRGLDCKRREVSGKRFWSLVELLGDGSPHDFFRNCTVHNYFPLCLLSGKGKNVTPPELKTAVQKEINEMCDQSLVNVISLLDIEIVIAVGRFAEKRAQIIKERFQLPIRVCYISHPSPRNPESNKNWLLSTKDLLLNKYGLLKLFSP</sequence>
<protein>
    <recommendedName>
        <fullName evidence="7">Uracil-DNA glycosylase-like domain-containing protein</fullName>
    </recommendedName>
</protein>
<dbReference type="GO" id="GO:0000703">
    <property type="term" value="F:oxidized pyrimidine nucleobase lesion DNA N-glycosylase activity"/>
    <property type="evidence" value="ECO:0007669"/>
    <property type="project" value="TreeGrafter"/>
</dbReference>
<dbReference type="PANTHER" id="PTHR13235:SF2">
    <property type="entry name" value="SINGLE-STRAND SELECTIVE MONOFUNCTIONAL URACIL DNA GLYCOSYLASE"/>
    <property type="match status" value="1"/>
</dbReference>
<name>A0A8I6RBJ1_CIMLE</name>
<keyword evidence="2" id="KW-0378">Hydrolase</keyword>
<proteinExistence type="predicted"/>
<evidence type="ECO:0000256" key="3">
    <source>
        <dbReference type="ARBA" id="ARBA00023125"/>
    </source>
</evidence>
<evidence type="ECO:0000256" key="4">
    <source>
        <dbReference type="ARBA" id="ARBA00023204"/>
    </source>
</evidence>
<keyword evidence="3" id="KW-0238">DNA-binding</keyword>
<dbReference type="AlphaFoldDB" id="A0A8I6RBJ1"/>
<dbReference type="GO" id="GO:0017065">
    <property type="term" value="F:single-strand selective uracil DNA N-glycosylase activity"/>
    <property type="evidence" value="ECO:0007669"/>
    <property type="project" value="InterPro"/>
</dbReference>
<keyword evidence="4" id="KW-0234">DNA repair</keyword>
<dbReference type="SUPFAM" id="SSF52141">
    <property type="entry name" value="Uracil-DNA glycosylase-like"/>
    <property type="match status" value="1"/>
</dbReference>
<dbReference type="Proteomes" id="UP000494040">
    <property type="component" value="Unassembled WGS sequence"/>
</dbReference>
<dbReference type="EnsemblMetazoa" id="XM_014385298.2">
    <property type="protein sequence ID" value="XP_014240784.1"/>
    <property type="gene ID" value="LOC106661734"/>
</dbReference>
<organism evidence="5 6">
    <name type="scientific">Cimex lectularius</name>
    <name type="common">Bed bug</name>
    <name type="synonym">Acanthia lectularia</name>
    <dbReference type="NCBI Taxonomy" id="79782"/>
    <lineage>
        <taxon>Eukaryota</taxon>
        <taxon>Metazoa</taxon>
        <taxon>Ecdysozoa</taxon>
        <taxon>Arthropoda</taxon>
        <taxon>Hexapoda</taxon>
        <taxon>Insecta</taxon>
        <taxon>Pterygota</taxon>
        <taxon>Neoptera</taxon>
        <taxon>Paraneoptera</taxon>
        <taxon>Hemiptera</taxon>
        <taxon>Heteroptera</taxon>
        <taxon>Panheteroptera</taxon>
        <taxon>Cimicomorpha</taxon>
        <taxon>Cimicidae</taxon>
        <taxon>Cimex</taxon>
    </lineage>
</organism>
<keyword evidence="1" id="KW-0227">DNA damage</keyword>
<dbReference type="OrthoDB" id="408702at2759"/>
<dbReference type="GO" id="GO:0006284">
    <property type="term" value="P:base-excision repair"/>
    <property type="evidence" value="ECO:0007669"/>
    <property type="project" value="InterPro"/>
</dbReference>
<evidence type="ECO:0000313" key="6">
    <source>
        <dbReference type="Proteomes" id="UP000494040"/>
    </source>
</evidence>
<evidence type="ECO:0008006" key="7">
    <source>
        <dbReference type="Google" id="ProtNLM"/>
    </source>
</evidence>
<dbReference type="GO" id="GO:0003677">
    <property type="term" value="F:DNA binding"/>
    <property type="evidence" value="ECO:0007669"/>
    <property type="project" value="UniProtKB-KW"/>
</dbReference>
<dbReference type="RefSeq" id="XP_014240784.1">
    <property type="nucleotide sequence ID" value="XM_014385298.2"/>
</dbReference>
<evidence type="ECO:0000256" key="2">
    <source>
        <dbReference type="ARBA" id="ARBA00022801"/>
    </source>
</evidence>
<dbReference type="Gene3D" id="3.40.470.10">
    <property type="entry name" value="Uracil-DNA glycosylase-like domain"/>
    <property type="match status" value="1"/>
</dbReference>
<accession>A0A8I6RBJ1</accession>
<evidence type="ECO:0000313" key="5">
    <source>
        <dbReference type="EnsemblMetazoa" id="XP_014240784.1"/>
    </source>
</evidence>
<dbReference type="InterPro" id="IPR039134">
    <property type="entry name" value="SMUG1"/>
</dbReference>